<dbReference type="Pfam" id="PF08218">
    <property type="entry name" value="Citrate_ly_lig"/>
    <property type="match status" value="1"/>
</dbReference>
<evidence type="ECO:0000259" key="4">
    <source>
        <dbReference type="PROSITE" id="PS51186"/>
    </source>
</evidence>
<dbReference type="PANTHER" id="PTHR40599:SF1">
    <property type="entry name" value="[CITRATE [PRO-3S]-LYASE] LIGASE"/>
    <property type="match status" value="1"/>
</dbReference>
<keyword evidence="3 5" id="KW-0436">Ligase</keyword>
<dbReference type="GO" id="GO:0016747">
    <property type="term" value="F:acyltransferase activity, transferring groups other than amino-acyl groups"/>
    <property type="evidence" value="ECO:0007669"/>
    <property type="project" value="InterPro"/>
</dbReference>
<accession>A0A1M4X2N5</accession>
<dbReference type="InterPro" id="IPR000182">
    <property type="entry name" value="GNAT_dom"/>
</dbReference>
<dbReference type="PIRSF" id="PIRSF005751">
    <property type="entry name" value="Acet_citr_lig"/>
    <property type="match status" value="1"/>
</dbReference>
<keyword evidence="5" id="KW-0456">Lyase</keyword>
<dbReference type="EC" id="6.2.1.22" evidence="3"/>
<dbReference type="InterPro" id="IPR004821">
    <property type="entry name" value="Cyt_trans-like"/>
</dbReference>
<sequence length="341" mass="39213">MEFRFLMDFEKHLVDEFLKGIGLELEKDVDETLCCFEDGEIIGTCSYSKNVIKCFGIKEEYRGEGLASSLITKIQNRMFDKGIYEYFVFTLEKNVQIFKSLGFKEVARADSVVLLEGGTSDVNRYLLNMLKASGIDVSKKRAALVVNCNPFTLGHLYLIERAAKENQEVIVFVVEEDRSAFPTDIRFNLVKLGCRHLKNVTVIKGGRYIISSNTFPSYFLRKKDDKLSIYTKLDATIFGMYIAKIFNINRRYVGTEPYCDVTNEYNKTMLNILPNYGVEVCLVERLIKDGRAVSASIVRSLLKEDKLNEVEKLVPQITYDFLKTEEGKRIIENIKRRDLPH</sequence>
<dbReference type="InterPro" id="IPR005216">
    <property type="entry name" value="Citrate_lyase_ligase"/>
</dbReference>
<gene>
    <name evidence="5" type="ORF">SAMN02746091_01291</name>
</gene>
<dbReference type="NCBIfam" id="TIGR00124">
    <property type="entry name" value="cit_ly_ligase"/>
    <property type="match status" value="1"/>
</dbReference>
<comment type="function">
    <text evidence="3">Acetylation of prosthetic group (2-(5''-phosphoribosyl)-3'-dephosphocoenzyme-A) of the gamma subunit of citrate lyase.</text>
</comment>
<dbReference type="GO" id="GO:0005524">
    <property type="term" value="F:ATP binding"/>
    <property type="evidence" value="ECO:0007669"/>
    <property type="project" value="UniProtKB-UniRule"/>
</dbReference>
<dbReference type="SMART" id="SM00764">
    <property type="entry name" value="Citrate_ly_lig"/>
    <property type="match status" value="1"/>
</dbReference>
<name>A0A1M4X2N5_9CLOT</name>
<evidence type="ECO:0000256" key="1">
    <source>
        <dbReference type="ARBA" id="ARBA00022741"/>
    </source>
</evidence>
<feature type="domain" description="N-acetyltransferase" evidence="4">
    <location>
        <begin position="1"/>
        <end position="131"/>
    </location>
</feature>
<organism evidence="5 6">
    <name type="scientific">Caloramator proteoclasticus DSM 10124</name>
    <dbReference type="NCBI Taxonomy" id="1121262"/>
    <lineage>
        <taxon>Bacteria</taxon>
        <taxon>Bacillati</taxon>
        <taxon>Bacillota</taxon>
        <taxon>Clostridia</taxon>
        <taxon>Eubacteriales</taxon>
        <taxon>Clostridiaceae</taxon>
        <taxon>Caloramator</taxon>
    </lineage>
</organism>
<dbReference type="Pfam" id="PF00583">
    <property type="entry name" value="Acetyltransf_1"/>
    <property type="match status" value="1"/>
</dbReference>
<protein>
    <recommendedName>
        <fullName evidence="3">[Citrate [pro-3S]-lyase] ligase</fullName>
        <ecNumber evidence="3">6.2.1.22</ecNumber>
    </recommendedName>
</protein>
<dbReference type="RefSeq" id="WP_073248515.1">
    <property type="nucleotide sequence ID" value="NZ_FQVG01000021.1"/>
</dbReference>
<keyword evidence="6" id="KW-1185">Reference proteome</keyword>
<dbReference type="NCBIfam" id="TIGR00125">
    <property type="entry name" value="cyt_tran_rel"/>
    <property type="match status" value="1"/>
</dbReference>
<dbReference type="InterPro" id="IPR013166">
    <property type="entry name" value="Citrate_lyase_ligase_C"/>
</dbReference>
<dbReference type="Gene3D" id="3.40.50.620">
    <property type="entry name" value="HUPs"/>
    <property type="match status" value="1"/>
</dbReference>
<dbReference type="AlphaFoldDB" id="A0A1M4X2N5"/>
<dbReference type="GO" id="GO:0016829">
    <property type="term" value="F:lyase activity"/>
    <property type="evidence" value="ECO:0007669"/>
    <property type="project" value="UniProtKB-KW"/>
</dbReference>
<keyword evidence="2 3" id="KW-0067">ATP-binding</keyword>
<dbReference type="GO" id="GO:0008771">
    <property type="term" value="F:[citrate (pro-3S)-lyase] ligase activity"/>
    <property type="evidence" value="ECO:0007669"/>
    <property type="project" value="UniProtKB-EC"/>
</dbReference>
<dbReference type="EMBL" id="FQVG01000021">
    <property type="protein sequence ID" value="SHE87593.1"/>
    <property type="molecule type" value="Genomic_DNA"/>
</dbReference>
<evidence type="ECO:0000313" key="6">
    <source>
        <dbReference type="Proteomes" id="UP000184423"/>
    </source>
</evidence>
<dbReference type="InterPro" id="IPR016181">
    <property type="entry name" value="Acyl_CoA_acyltransferase"/>
</dbReference>
<dbReference type="Proteomes" id="UP000184423">
    <property type="component" value="Unassembled WGS sequence"/>
</dbReference>
<proteinExistence type="predicted"/>
<dbReference type="Gene3D" id="3.40.630.30">
    <property type="match status" value="1"/>
</dbReference>
<reference evidence="6" key="1">
    <citation type="submission" date="2016-11" db="EMBL/GenBank/DDBJ databases">
        <authorList>
            <person name="Varghese N."/>
            <person name="Submissions S."/>
        </authorList>
    </citation>
    <scope>NUCLEOTIDE SEQUENCE [LARGE SCALE GENOMIC DNA]</scope>
    <source>
        <strain evidence="6">DSM 10124</strain>
    </source>
</reference>
<keyword evidence="1 3" id="KW-0547">Nucleotide-binding</keyword>
<evidence type="ECO:0000256" key="3">
    <source>
        <dbReference type="PIRNR" id="PIRNR005751"/>
    </source>
</evidence>
<dbReference type="PANTHER" id="PTHR40599">
    <property type="entry name" value="[CITRATE [PRO-3S]-LYASE] LIGASE"/>
    <property type="match status" value="1"/>
</dbReference>
<dbReference type="PROSITE" id="PS51186">
    <property type="entry name" value="GNAT"/>
    <property type="match status" value="1"/>
</dbReference>
<dbReference type="SUPFAM" id="SSF52374">
    <property type="entry name" value="Nucleotidylyl transferase"/>
    <property type="match status" value="1"/>
</dbReference>
<dbReference type="InterPro" id="IPR014729">
    <property type="entry name" value="Rossmann-like_a/b/a_fold"/>
</dbReference>
<dbReference type="SUPFAM" id="SSF55729">
    <property type="entry name" value="Acyl-CoA N-acyltransferases (Nat)"/>
    <property type="match status" value="1"/>
</dbReference>
<evidence type="ECO:0000256" key="2">
    <source>
        <dbReference type="ARBA" id="ARBA00022840"/>
    </source>
</evidence>
<evidence type="ECO:0000313" key="5">
    <source>
        <dbReference type="EMBL" id="SHE87593.1"/>
    </source>
</evidence>
<comment type="catalytic activity">
    <reaction evidence="3">
        <text>holo-[citrate lyase ACP] + acetate + ATP = acetyl-[citrate lyase ACP] + AMP + diphosphate</text>
        <dbReference type="Rhea" id="RHEA:23788"/>
        <dbReference type="Rhea" id="RHEA-COMP:10158"/>
        <dbReference type="Rhea" id="RHEA-COMP:13710"/>
        <dbReference type="ChEBI" id="CHEBI:30089"/>
        <dbReference type="ChEBI" id="CHEBI:30616"/>
        <dbReference type="ChEBI" id="CHEBI:33019"/>
        <dbReference type="ChEBI" id="CHEBI:82683"/>
        <dbReference type="ChEBI" id="CHEBI:137976"/>
        <dbReference type="ChEBI" id="CHEBI:456215"/>
        <dbReference type="EC" id="6.2.1.22"/>
    </reaction>
</comment>